<dbReference type="Proteomes" id="UP000265040">
    <property type="component" value="Chromosome 2"/>
</dbReference>
<dbReference type="AlphaFoldDB" id="A0A3Q1K2S6"/>
<organism evidence="1 2">
    <name type="scientific">Anabas testudineus</name>
    <name type="common">Climbing perch</name>
    <name type="synonym">Anthias testudineus</name>
    <dbReference type="NCBI Taxonomy" id="64144"/>
    <lineage>
        <taxon>Eukaryota</taxon>
        <taxon>Metazoa</taxon>
        <taxon>Chordata</taxon>
        <taxon>Craniata</taxon>
        <taxon>Vertebrata</taxon>
        <taxon>Euteleostomi</taxon>
        <taxon>Actinopterygii</taxon>
        <taxon>Neopterygii</taxon>
        <taxon>Teleostei</taxon>
        <taxon>Neoteleostei</taxon>
        <taxon>Acanthomorphata</taxon>
        <taxon>Anabantaria</taxon>
        <taxon>Anabantiformes</taxon>
        <taxon>Anabantoidei</taxon>
        <taxon>Anabantidae</taxon>
        <taxon>Anabas</taxon>
    </lineage>
</organism>
<sequence>MLVFRCNKTDISESFRSQIISVKISLITSAFADSIRHSSTRRVDHGHETNEAKVLCGEVHFFSIKSKALWELVIRQAEMAKTCARGGKCLSVI</sequence>
<dbReference type="OrthoDB" id="8865836at2759"/>
<dbReference type="GeneTree" id="ENSGT01100000263585"/>
<evidence type="ECO:0000313" key="1">
    <source>
        <dbReference type="Ensembl" id="ENSATEP00000024626.2"/>
    </source>
</evidence>
<dbReference type="Ensembl" id="ENSATET00000025022.2">
    <property type="protein sequence ID" value="ENSATEP00000024626.2"/>
    <property type="gene ID" value="ENSATEG00000017105.2"/>
</dbReference>
<reference evidence="1" key="3">
    <citation type="submission" date="2025-09" db="UniProtKB">
        <authorList>
            <consortium name="Ensembl"/>
        </authorList>
    </citation>
    <scope>IDENTIFICATION</scope>
</reference>
<accession>A0A3Q1K2S6</accession>
<evidence type="ECO:0000313" key="2">
    <source>
        <dbReference type="Proteomes" id="UP000265040"/>
    </source>
</evidence>
<name>A0A3Q1K2S6_ANATE</name>
<protein>
    <submittedName>
        <fullName evidence="1">Uncharacterized protein</fullName>
    </submittedName>
</protein>
<keyword evidence="2" id="KW-1185">Reference proteome</keyword>
<reference evidence="1" key="2">
    <citation type="submission" date="2025-08" db="UniProtKB">
        <authorList>
            <consortium name="Ensembl"/>
        </authorList>
    </citation>
    <scope>IDENTIFICATION</scope>
</reference>
<dbReference type="InParanoid" id="A0A3Q1K2S6"/>
<reference evidence="1" key="1">
    <citation type="submission" date="2021-04" db="EMBL/GenBank/DDBJ databases">
        <authorList>
            <consortium name="Wellcome Sanger Institute Data Sharing"/>
        </authorList>
    </citation>
    <scope>NUCLEOTIDE SEQUENCE [LARGE SCALE GENOMIC DNA]</scope>
</reference>
<proteinExistence type="predicted"/>